<feature type="repeat" description="ANK" evidence="3">
    <location>
        <begin position="92"/>
        <end position="124"/>
    </location>
</feature>
<dbReference type="InterPro" id="IPR002110">
    <property type="entry name" value="Ankyrin_rpt"/>
</dbReference>
<feature type="region of interest" description="Disordered" evidence="4">
    <location>
        <begin position="393"/>
        <end position="509"/>
    </location>
</feature>
<feature type="compositionally biased region" description="Basic residues" evidence="4">
    <location>
        <begin position="493"/>
        <end position="505"/>
    </location>
</feature>
<name>A0ABM0MHR4_SACKO</name>
<proteinExistence type="predicted"/>
<dbReference type="Gene3D" id="1.25.40.20">
    <property type="entry name" value="Ankyrin repeat-containing domain"/>
    <property type="match status" value="2"/>
</dbReference>
<dbReference type="PROSITE" id="PS50297">
    <property type="entry name" value="ANK_REP_REGION"/>
    <property type="match status" value="3"/>
</dbReference>
<reference evidence="6" key="1">
    <citation type="submission" date="2025-08" db="UniProtKB">
        <authorList>
            <consortium name="RefSeq"/>
        </authorList>
    </citation>
    <scope>IDENTIFICATION</scope>
    <source>
        <tissue evidence="6">Testes</tissue>
    </source>
</reference>
<dbReference type="InterPro" id="IPR036770">
    <property type="entry name" value="Ankyrin_rpt-contain_sf"/>
</dbReference>
<dbReference type="SUPFAM" id="SSF48403">
    <property type="entry name" value="Ankyrin repeat"/>
    <property type="match status" value="1"/>
</dbReference>
<dbReference type="PROSITE" id="PS50088">
    <property type="entry name" value="ANK_REPEAT"/>
    <property type="match status" value="4"/>
</dbReference>
<evidence type="ECO:0000256" key="2">
    <source>
        <dbReference type="ARBA" id="ARBA00023043"/>
    </source>
</evidence>
<gene>
    <name evidence="6" type="primary">LOC102808570</name>
</gene>
<dbReference type="Proteomes" id="UP000694865">
    <property type="component" value="Unplaced"/>
</dbReference>
<evidence type="ECO:0000256" key="3">
    <source>
        <dbReference type="PROSITE-ProRule" id="PRU00023"/>
    </source>
</evidence>
<dbReference type="InterPro" id="IPR050776">
    <property type="entry name" value="Ank_Repeat/CDKN_Inhibitor"/>
</dbReference>
<feature type="repeat" description="ANK" evidence="3">
    <location>
        <begin position="138"/>
        <end position="170"/>
    </location>
</feature>
<dbReference type="Pfam" id="PF12796">
    <property type="entry name" value="Ank_2"/>
    <property type="match status" value="2"/>
</dbReference>
<feature type="repeat" description="ANK" evidence="3">
    <location>
        <begin position="171"/>
        <end position="203"/>
    </location>
</feature>
<evidence type="ECO:0000313" key="5">
    <source>
        <dbReference type="Proteomes" id="UP000694865"/>
    </source>
</evidence>
<protein>
    <submittedName>
        <fullName evidence="6">Ankyrin repeat domain-containing protein 55-like</fullName>
    </submittedName>
</protein>
<keyword evidence="5" id="KW-1185">Reference proteome</keyword>
<keyword evidence="1" id="KW-0677">Repeat</keyword>
<evidence type="ECO:0000313" key="6">
    <source>
        <dbReference type="RefSeq" id="XP_006819555.1"/>
    </source>
</evidence>
<feature type="repeat" description="ANK" evidence="3">
    <location>
        <begin position="59"/>
        <end position="91"/>
    </location>
</feature>
<feature type="compositionally biased region" description="Polar residues" evidence="4">
    <location>
        <begin position="393"/>
        <end position="408"/>
    </location>
</feature>
<feature type="compositionally biased region" description="Basic and acidic residues" evidence="4">
    <location>
        <begin position="478"/>
        <end position="492"/>
    </location>
</feature>
<organism evidence="5 6">
    <name type="scientific">Saccoglossus kowalevskii</name>
    <name type="common">Acorn worm</name>
    <dbReference type="NCBI Taxonomy" id="10224"/>
    <lineage>
        <taxon>Eukaryota</taxon>
        <taxon>Metazoa</taxon>
        <taxon>Hemichordata</taxon>
        <taxon>Enteropneusta</taxon>
        <taxon>Harrimaniidae</taxon>
        <taxon>Saccoglossus</taxon>
    </lineage>
</organism>
<dbReference type="PANTHER" id="PTHR24201:SF15">
    <property type="entry name" value="ANKYRIN REPEAT DOMAIN-CONTAINING PROTEIN 66"/>
    <property type="match status" value="1"/>
</dbReference>
<evidence type="ECO:0000256" key="4">
    <source>
        <dbReference type="SAM" id="MobiDB-lite"/>
    </source>
</evidence>
<dbReference type="PANTHER" id="PTHR24201">
    <property type="entry name" value="ANK_REP_REGION DOMAIN-CONTAINING PROTEIN"/>
    <property type="match status" value="1"/>
</dbReference>
<evidence type="ECO:0000256" key="1">
    <source>
        <dbReference type="ARBA" id="ARBA00022737"/>
    </source>
</evidence>
<dbReference type="SMART" id="SM00248">
    <property type="entry name" value="ANK"/>
    <property type="match status" value="4"/>
</dbReference>
<accession>A0ABM0MHR4</accession>
<dbReference type="RefSeq" id="XP_006819555.1">
    <property type="nucleotide sequence ID" value="XM_006819492.1"/>
</dbReference>
<sequence length="538" mass="59346">MEFPYSQVLREHLDDEEEEKSDNEDCFFNAHGSAGKGDIPTLMNAITQDPSVLEYQDTQGMTPLTHAVAGEQLETMKLLVKMGASINTQDVQGRTPLSVAAYQGWYAGVVFLLRNGAKQYIADKTGRLPLHAATYASDTRTPLHWAAATGQCACVEILLKLKVDPSPTDCVGGTPLDYAEQSGHRDVIKLLLTHGAKYGTMKPNIKENHQNNADSSSTTAKKGRFGFLSNLFTSKKEKVKTTDSEQLHINTESIDAVGKQVATWSPVEQRALKVLSPIPQAMSRTKNTNKQVDLVGDDLSRNLSLSEQKFKSTTFQKYSPLPSPVAMRRGHSDPTADNSGINLHLPGTSLLRPISKRSAELAAHVETSSQQILAAQRKDKGILNSIQTLTPNHTHATGSLSQGATPHNSPKLAPLRIVRPKISSSSYPPTEKYKPMMYNTSTSEDRSDDEEDRIRSDRPRSKSLQPASDGLVSKSSKKKDSSRELIDPLHIHEKSHRKKKKKNRDRRAVSLEEDKKGLYECGLDEGAAQEKSRMLLTN</sequence>
<keyword evidence="2 3" id="KW-0040">ANK repeat</keyword>
<feature type="region of interest" description="Disordered" evidence="4">
    <location>
        <begin position="321"/>
        <end position="341"/>
    </location>
</feature>
<dbReference type="GeneID" id="102808570"/>